<reference evidence="3 4" key="1">
    <citation type="submission" date="2017-03" db="EMBL/GenBank/DDBJ databases">
        <authorList>
            <person name="Safronova V.I."/>
            <person name="Sazanova A.L."/>
            <person name="Chirak E.R."/>
        </authorList>
    </citation>
    <scope>NUCLEOTIDE SEQUENCE [LARGE SCALE GENOMIC DNA]</scope>
    <source>
        <strain evidence="3 4">Tri-43</strain>
    </source>
</reference>
<dbReference type="EMBL" id="MZMU01000002">
    <property type="protein sequence ID" value="RXT29931.1"/>
    <property type="molecule type" value="Genomic_DNA"/>
</dbReference>
<protein>
    <recommendedName>
        <fullName evidence="5">Integral membrane protein</fullName>
    </recommendedName>
</protein>
<dbReference type="AlphaFoldDB" id="A0A4Q1UE18"/>
<dbReference type="Proteomes" id="UP000290767">
    <property type="component" value="Unassembled WGS sequence"/>
</dbReference>
<sequence>MNHLWLFAVAGGAVLLGIALGFGMIKQDGQRSAAAIAGAFVVALGALGLGLYVASAPTAPLRASDREGSQNRLPAAATTEKDLPGK</sequence>
<evidence type="ECO:0008006" key="5">
    <source>
        <dbReference type="Google" id="ProtNLM"/>
    </source>
</evidence>
<feature type="transmembrane region" description="Helical" evidence="2">
    <location>
        <begin position="32"/>
        <end position="54"/>
    </location>
</feature>
<name>A0A4Q1UE18_RHILE</name>
<gene>
    <name evidence="3" type="ORF">B5P46_02415</name>
</gene>
<feature type="transmembrane region" description="Helical" evidence="2">
    <location>
        <begin position="6"/>
        <end position="25"/>
    </location>
</feature>
<proteinExistence type="predicted"/>
<comment type="caution">
    <text evidence="3">The sequence shown here is derived from an EMBL/GenBank/DDBJ whole genome shotgun (WGS) entry which is preliminary data.</text>
</comment>
<evidence type="ECO:0000256" key="1">
    <source>
        <dbReference type="SAM" id="MobiDB-lite"/>
    </source>
</evidence>
<keyword evidence="2" id="KW-0812">Transmembrane</keyword>
<keyword evidence="2" id="KW-0472">Membrane</keyword>
<accession>A0A4Q1UE18</accession>
<keyword evidence="2" id="KW-1133">Transmembrane helix</keyword>
<organism evidence="3 4">
    <name type="scientific">Rhizobium leguminosarum</name>
    <dbReference type="NCBI Taxonomy" id="384"/>
    <lineage>
        <taxon>Bacteria</taxon>
        <taxon>Pseudomonadati</taxon>
        <taxon>Pseudomonadota</taxon>
        <taxon>Alphaproteobacteria</taxon>
        <taxon>Hyphomicrobiales</taxon>
        <taxon>Rhizobiaceae</taxon>
        <taxon>Rhizobium/Agrobacterium group</taxon>
        <taxon>Rhizobium</taxon>
    </lineage>
</organism>
<feature type="region of interest" description="Disordered" evidence="1">
    <location>
        <begin position="61"/>
        <end position="86"/>
    </location>
</feature>
<evidence type="ECO:0000313" key="3">
    <source>
        <dbReference type="EMBL" id="RXT29931.1"/>
    </source>
</evidence>
<evidence type="ECO:0000313" key="4">
    <source>
        <dbReference type="Proteomes" id="UP000290767"/>
    </source>
</evidence>
<evidence type="ECO:0000256" key="2">
    <source>
        <dbReference type="SAM" id="Phobius"/>
    </source>
</evidence>